<dbReference type="Gene3D" id="3.30.70.330">
    <property type="match status" value="1"/>
</dbReference>
<dbReference type="Pfam" id="PF00076">
    <property type="entry name" value="RRM_1"/>
    <property type="match status" value="1"/>
</dbReference>
<dbReference type="SUPFAM" id="SSF116846">
    <property type="entry name" value="MIT domain"/>
    <property type="match status" value="2"/>
</dbReference>
<gene>
    <name evidence="5" type="ORF">PGLA1383_LOCUS42823</name>
</gene>
<reference evidence="5" key="1">
    <citation type="submission" date="2021-02" db="EMBL/GenBank/DDBJ databases">
        <authorList>
            <person name="Dougan E. K."/>
            <person name="Rhodes N."/>
            <person name="Thang M."/>
            <person name="Chan C."/>
        </authorList>
    </citation>
    <scope>NUCLEOTIDE SEQUENCE</scope>
</reference>
<feature type="coiled-coil region" evidence="2">
    <location>
        <begin position="458"/>
        <end position="485"/>
    </location>
</feature>
<feature type="region of interest" description="Disordered" evidence="3">
    <location>
        <begin position="580"/>
        <end position="736"/>
    </location>
</feature>
<evidence type="ECO:0000259" key="4">
    <source>
        <dbReference type="PROSITE" id="PS50102"/>
    </source>
</evidence>
<protein>
    <recommendedName>
        <fullName evidence="4">RRM domain-containing protein</fullName>
    </recommendedName>
</protein>
<feature type="region of interest" description="Disordered" evidence="3">
    <location>
        <begin position="232"/>
        <end position="409"/>
    </location>
</feature>
<comment type="caution">
    <text evidence="5">The sequence shown here is derived from an EMBL/GenBank/DDBJ whole genome shotgun (WGS) entry which is preliminary data.</text>
</comment>
<dbReference type="CDD" id="cd00590">
    <property type="entry name" value="RRM_SF"/>
    <property type="match status" value="1"/>
</dbReference>
<evidence type="ECO:0000256" key="2">
    <source>
        <dbReference type="SAM" id="Coils"/>
    </source>
</evidence>
<evidence type="ECO:0000256" key="1">
    <source>
        <dbReference type="PROSITE-ProRule" id="PRU00176"/>
    </source>
</evidence>
<feature type="compositionally biased region" description="Low complexity" evidence="3">
    <location>
        <begin position="285"/>
        <end position="296"/>
    </location>
</feature>
<dbReference type="Gene3D" id="1.20.58.80">
    <property type="entry name" value="Phosphotransferase system, lactose/cellobiose-type IIA subunit"/>
    <property type="match status" value="2"/>
</dbReference>
<feature type="compositionally biased region" description="Basic and acidic residues" evidence="3">
    <location>
        <begin position="375"/>
        <end position="399"/>
    </location>
</feature>
<dbReference type="PROSITE" id="PS50102">
    <property type="entry name" value="RRM"/>
    <property type="match status" value="1"/>
</dbReference>
<feature type="compositionally biased region" description="Basic and acidic residues" evidence="3">
    <location>
        <begin position="646"/>
        <end position="674"/>
    </location>
</feature>
<dbReference type="AlphaFoldDB" id="A0A813GLJ1"/>
<evidence type="ECO:0000313" key="6">
    <source>
        <dbReference type="Proteomes" id="UP000654075"/>
    </source>
</evidence>
<evidence type="ECO:0000313" key="5">
    <source>
        <dbReference type="EMBL" id="CAE8625843.1"/>
    </source>
</evidence>
<feature type="compositionally biased region" description="Basic and acidic residues" evidence="3">
    <location>
        <begin position="232"/>
        <end position="241"/>
    </location>
</feature>
<dbReference type="InterPro" id="IPR036181">
    <property type="entry name" value="MIT_dom_sf"/>
</dbReference>
<dbReference type="Proteomes" id="UP000654075">
    <property type="component" value="Unassembled WGS sequence"/>
</dbReference>
<name>A0A813GLJ1_POLGL</name>
<dbReference type="EMBL" id="CAJNNV010028817">
    <property type="protein sequence ID" value="CAE8625843.1"/>
    <property type="molecule type" value="Genomic_DNA"/>
</dbReference>
<feature type="compositionally biased region" description="Low complexity" evidence="3">
    <location>
        <begin position="359"/>
        <end position="373"/>
    </location>
</feature>
<dbReference type="InterPro" id="IPR000504">
    <property type="entry name" value="RRM_dom"/>
</dbReference>
<feature type="region of interest" description="Disordered" evidence="3">
    <location>
        <begin position="485"/>
        <end position="504"/>
    </location>
</feature>
<keyword evidence="2" id="KW-0175">Coiled coil</keyword>
<organism evidence="5 6">
    <name type="scientific">Polarella glacialis</name>
    <name type="common">Dinoflagellate</name>
    <dbReference type="NCBI Taxonomy" id="89957"/>
    <lineage>
        <taxon>Eukaryota</taxon>
        <taxon>Sar</taxon>
        <taxon>Alveolata</taxon>
        <taxon>Dinophyceae</taxon>
        <taxon>Suessiales</taxon>
        <taxon>Suessiaceae</taxon>
        <taxon>Polarella</taxon>
    </lineage>
</organism>
<keyword evidence="6" id="KW-1185">Reference proteome</keyword>
<dbReference type="InterPro" id="IPR012677">
    <property type="entry name" value="Nucleotide-bd_a/b_plait_sf"/>
</dbReference>
<evidence type="ECO:0000256" key="3">
    <source>
        <dbReference type="SAM" id="MobiDB-lite"/>
    </source>
</evidence>
<proteinExistence type="predicted"/>
<feature type="compositionally biased region" description="Low complexity" evidence="3">
    <location>
        <begin position="631"/>
        <end position="640"/>
    </location>
</feature>
<sequence>MPKAVEQLNGTKVGDGELIEECTVQCELFGADDLGNNRPVRRVIFLDELTMSKRPDLKPDNEDKEVFLSCLPIKDFTEGQIKVWLDGFGRVDEVCLLRDHYSGQLNGKGYVQFASHREAAVCIQAQASAADAEEGDVIAWWSESERAARSAYGLNLHSSLAGPNGRVVAPALEGSRVREVWMLSKSWVPKDAGTPALQGKQVHFVAQCTDQEYEELRGTMSVALQTFHERAAGGGKPEEGHGGSSSSTSRAGGGEPAKKTPAWGAPPKAGASSWSLGPSGPPPAAGGTAASPFGAPWGAVPSGDARPPWAMPGFGPGPPGPPPPWGWPRGPLPPNYNPNLPPPGLPPPPPPPPPANGHATAPASQAAALPSGAKRPRERDRERARRGQEDDVEKDREMAKQVTQDPAAQDLIVKGEQLVRSGKAASEKGNLQKAYEKFYQGLQVLLSVISKLGDGPAVSALKARIHSYMDETERLKRELDRIKAEAEAPAQGAQDAADEGDSSLDSRIKQGERLVLAGQKIERGGDLAKANDKYCDGLKILIEVMQSPELAGDDAYATKMRSKISGYLEQAEVLKEKLEKERSKNGVFAGDEDSQQADGGLSRRRRRREPSIHEAPTLRSPPRSPPPGPLAAPNLGLSRGPRGRGKGGERSRDSRSRGMDDRSGDYRRGRRDSWADGNGRRRVPSHERSRSRSGAWPQERERSDLPMGEVACRPKTSARAPVLRPKSAAKPIGSRS</sequence>
<dbReference type="InterPro" id="IPR035979">
    <property type="entry name" value="RBD_domain_sf"/>
</dbReference>
<keyword evidence="1" id="KW-0694">RNA-binding</keyword>
<feature type="domain" description="RRM" evidence="4">
    <location>
        <begin position="64"/>
        <end position="155"/>
    </location>
</feature>
<feature type="compositionally biased region" description="Low complexity" evidence="3">
    <location>
        <begin position="269"/>
        <end position="278"/>
    </location>
</feature>
<dbReference type="GO" id="GO:0003723">
    <property type="term" value="F:RNA binding"/>
    <property type="evidence" value="ECO:0007669"/>
    <property type="project" value="UniProtKB-UniRule"/>
</dbReference>
<accession>A0A813GLJ1</accession>
<feature type="compositionally biased region" description="Pro residues" evidence="3">
    <location>
        <begin position="315"/>
        <end position="355"/>
    </location>
</feature>
<dbReference type="SUPFAM" id="SSF54928">
    <property type="entry name" value="RNA-binding domain, RBD"/>
    <property type="match status" value="1"/>
</dbReference>
<dbReference type="OrthoDB" id="449158at2759"/>